<feature type="transmembrane region" description="Helical" evidence="1">
    <location>
        <begin position="12"/>
        <end position="36"/>
    </location>
</feature>
<name>A0A1H0AF50_9BACI</name>
<feature type="transmembrane region" description="Helical" evidence="1">
    <location>
        <begin position="138"/>
        <end position="155"/>
    </location>
</feature>
<proteinExistence type="predicted"/>
<dbReference type="EMBL" id="FNIL01000001">
    <property type="protein sequence ID" value="SDN31416.1"/>
    <property type="molecule type" value="Genomic_DNA"/>
</dbReference>
<keyword evidence="1" id="KW-0812">Transmembrane</keyword>
<keyword evidence="1" id="KW-0472">Membrane</keyword>
<accession>A0A1H0AF50</accession>
<feature type="domain" description="VanZ-like" evidence="2">
    <location>
        <begin position="21"/>
        <end position="154"/>
    </location>
</feature>
<dbReference type="STRING" id="745820.SAMN04488053_101439"/>
<protein>
    <submittedName>
        <fullName evidence="3">VanZ like family protein</fullName>
    </submittedName>
</protein>
<dbReference type="Pfam" id="PF04892">
    <property type="entry name" value="VanZ"/>
    <property type="match status" value="1"/>
</dbReference>
<evidence type="ECO:0000313" key="3">
    <source>
        <dbReference type="EMBL" id="SDN31416.1"/>
    </source>
</evidence>
<evidence type="ECO:0000313" key="4">
    <source>
        <dbReference type="Proteomes" id="UP000198778"/>
    </source>
</evidence>
<dbReference type="Proteomes" id="UP000198778">
    <property type="component" value="Unassembled WGS sequence"/>
</dbReference>
<dbReference type="InterPro" id="IPR006976">
    <property type="entry name" value="VanZ-like"/>
</dbReference>
<reference evidence="4" key="1">
    <citation type="submission" date="2016-10" db="EMBL/GenBank/DDBJ databases">
        <authorList>
            <person name="Varghese N."/>
            <person name="Submissions S."/>
        </authorList>
    </citation>
    <scope>NUCLEOTIDE SEQUENCE [LARGE SCALE GENOMIC DNA]</scope>
    <source>
        <strain evidence="4">CGMCC 1.10369</strain>
    </source>
</reference>
<feature type="transmembrane region" description="Helical" evidence="1">
    <location>
        <begin position="107"/>
        <end position="126"/>
    </location>
</feature>
<evidence type="ECO:0000256" key="1">
    <source>
        <dbReference type="SAM" id="Phobius"/>
    </source>
</evidence>
<dbReference type="PANTHER" id="PTHR36834:SF1">
    <property type="entry name" value="INTEGRAL MEMBRANE PROTEIN"/>
    <property type="match status" value="1"/>
</dbReference>
<sequence>MKNSFQWKGSRLEAVSLLLLFIAYLASLSYVVFFAWNYGSSFGPVGPGGRNYNLEPFLSIYNISQYSTSLENPIRILGGNIVLFIPFGFLFPLILERFRKNKKKTKMLVLIFAAALLSAFIEINQYIFTYRVANVDDVILNTSGAFIGYIVYLWYRRSP</sequence>
<keyword evidence="1" id="KW-1133">Transmembrane helix</keyword>
<dbReference type="AlphaFoldDB" id="A0A1H0AF50"/>
<dbReference type="NCBIfam" id="NF037970">
    <property type="entry name" value="vanZ_1"/>
    <property type="match status" value="1"/>
</dbReference>
<gene>
    <name evidence="3" type="ORF">SAMN04488053_101439</name>
</gene>
<keyword evidence="4" id="KW-1185">Reference proteome</keyword>
<dbReference type="PANTHER" id="PTHR36834">
    <property type="entry name" value="MEMBRANE PROTEIN-RELATED"/>
    <property type="match status" value="1"/>
</dbReference>
<feature type="transmembrane region" description="Helical" evidence="1">
    <location>
        <begin position="74"/>
        <end position="95"/>
    </location>
</feature>
<evidence type="ECO:0000259" key="2">
    <source>
        <dbReference type="Pfam" id="PF04892"/>
    </source>
</evidence>
<dbReference type="InterPro" id="IPR053150">
    <property type="entry name" value="Teicoplanin_resist-assoc"/>
</dbReference>
<organism evidence="3 4">
    <name type="scientific">Alkalicoccus daliensis</name>
    <dbReference type="NCBI Taxonomy" id="745820"/>
    <lineage>
        <taxon>Bacteria</taxon>
        <taxon>Bacillati</taxon>
        <taxon>Bacillota</taxon>
        <taxon>Bacilli</taxon>
        <taxon>Bacillales</taxon>
        <taxon>Bacillaceae</taxon>
        <taxon>Alkalicoccus</taxon>
    </lineage>
</organism>
<dbReference type="RefSeq" id="WP_244516621.1">
    <property type="nucleotide sequence ID" value="NZ_FNIL01000001.1"/>
</dbReference>